<feature type="short sequence motif" description="'HIGH' region" evidence="8">
    <location>
        <begin position="37"/>
        <end position="46"/>
    </location>
</feature>
<name>A0A4R0XP00_9MOLU</name>
<dbReference type="AlphaFoldDB" id="A0A4R0XP00"/>
<dbReference type="Proteomes" id="UP000294192">
    <property type="component" value="Unassembled WGS sequence"/>
</dbReference>
<evidence type="ECO:0000256" key="7">
    <source>
        <dbReference type="ARBA" id="ARBA00048248"/>
    </source>
</evidence>
<evidence type="ECO:0000313" key="11">
    <source>
        <dbReference type="EMBL" id="TCG11232.1"/>
    </source>
</evidence>
<dbReference type="Gene3D" id="3.10.290.10">
    <property type="entry name" value="RNA-binding S4 domain"/>
    <property type="match status" value="1"/>
</dbReference>
<dbReference type="PANTHER" id="PTHR11766">
    <property type="entry name" value="TYROSYL-TRNA SYNTHETASE"/>
    <property type="match status" value="1"/>
</dbReference>
<protein>
    <recommendedName>
        <fullName evidence="8">Tyrosine--tRNA ligase</fullName>
        <ecNumber evidence="8">6.1.1.1</ecNumber>
    </recommendedName>
    <alternativeName>
        <fullName evidence="8">Tyrosyl-tRNA synthetase</fullName>
        <shortName evidence="8">TyrRS</shortName>
    </alternativeName>
</protein>
<dbReference type="Gene3D" id="3.40.50.620">
    <property type="entry name" value="HUPs"/>
    <property type="match status" value="1"/>
</dbReference>
<dbReference type="InterPro" id="IPR024107">
    <property type="entry name" value="Tyr-tRNA-ligase_bac_1"/>
</dbReference>
<dbReference type="HAMAP" id="MF_02006">
    <property type="entry name" value="Tyr_tRNA_synth_type1"/>
    <property type="match status" value="1"/>
</dbReference>
<comment type="function">
    <text evidence="8">Catalyzes the attachment of tyrosine to tRNA(Tyr) in a two-step reaction: tyrosine is first activated by ATP to form Tyr-AMP and then transferred to the acceptor end of tRNA(Tyr).</text>
</comment>
<evidence type="ECO:0000256" key="4">
    <source>
        <dbReference type="ARBA" id="ARBA00022884"/>
    </source>
</evidence>
<keyword evidence="2 8" id="KW-0547">Nucleotide-binding</keyword>
<feature type="domain" description="RNA-binding S4" evidence="10">
    <location>
        <begin position="344"/>
        <end position="403"/>
    </location>
</feature>
<dbReference type="InterPro" id="IPR024088">
    <property type="entry name" value="Tyr-tRNA-ligase_bac-type"/>
</dbReference>
<reference evidence="11 12" key="1">
    <citation type="submission" date="2018-02" db="EMBL/GenBank/DDBJ databases">
        <title>Mycoplasma marinum and Mycoplasma todarodis sp. nov., moderately halophilic and psychrotolerant mycoplasmas isolated from cephalopods.</title>
        <authorList>
            <person name="Viver T."/>
        </authorList>
    </citation>
    <scope>NUCLEOTIDE SEQUENCE [LARGE SCALE GENOMIC DNA]</scope>
    <source>
        <strain evidence="11 12">PE</strain>
    </source>
</reference>
<comment type="caution">
    <text evidence="11">The sequence shown here is derived from an EMBL/GenBank/DDBJ whole genome shotgun (WGS) entry which is preliminary data.</text>
</comment>
<dbReference type="InterPro" id="IPR002942">
    <property type="entry name" value="S4_RNA-bd"/>
</dbReference>
<dbReference type="GO" id="GO:0004831">
    <property type="term" value="F:tyrosine-tRNA ligase activity"/>
    <property type="evidence" value="ECO:0007669"/>
    <property type="project" value="UniProtKB-UniRule"/>
</dbReference>
<keyword evidence="8" id="KW-0963">Cytoplasm</keyword>
<dbReference type="CDD" id="cd00165">
    <property type="entry name" value="S4"/>
    <property type="match status" value="1"/>
</dbReference>
<keyword evidence="3 8" id="KW-0067">ATP-binding</keyword>
<dbReference type="SMART" id="SM00363">
    <property type="entry name" value="S4"/>
    <property type="match status" value="1"/>
</dbReference>
<keyword evidence="4 9" id="KW-0694">RNA-binding</keyword>
<evidence type="ECO:0000256" key="2">
    <source>
        <dbReference type="ARBA" id="ARBA00022741"/>
    </source>
</evidence>
<organism evidence="11 12">
    <name type="scientific">Mycoplasma marinum</name>
    <dbReference type="NCBI Taxonomy" id="1937190"/>
    <lineage>
        <taxon>Bacteria</taxon>
        <taxon>Bacillati</taxon>
        <taxon>Mycoplasmatota</taxon>
        <taxon>Mollicutes</taxon>
        <taxon>Mycoplasmataceae</taxon>
        <taxon>Mycoplasma</taxon>
    </lineage>
</organism>
<comment type="subcellular location">
    <subcellularLocation>
        <location evidence="8">Cytoplasm</location>
    </subcellularLocation>
</comment>
<feature type="binding site" evidence="8">
    <location>
        <position position="224"/>
    </location>
    <ligand>
        <name>ATP</name>
        <dbReference type="ChEBI" id="CHEBI:30616"/>
    </ligand>
</feature>
<dbReference type="EMBL" id="PSZO01000010">
    <property type="protein sequence ID" value="TCG11232.1"/>
    <property type="molecule type" value="Genomic_DNA"/>
</dbReference>
<dbReference type="InterPro" id="IPR002305">
    <property type="entry name" value="aa-tRNA-synth_Ic"/>
</dbReference>
<dbReference type="PANTHER" id="PTHR11766:SF0">
    <property type="entry name" value="TYROSINE--TRNA LIGASE, MITOCHONDRIAL"/>
    <property type="match status" value="1"/>
</dbReference>
<evidence type="ECO:0000256" key="6">
    <source>
        <dbReference type="ARBA" id="ARBA00023146"/>
    </source>
</evidence>
<dbReference type="Pfam" id="PF22421">
    <property type="entry name" value="SYY_C-terminal"/>
    <property type="match status" value="1"/>
</dbReference>
<evidence type="ECO:0000259" key="10">
    <source>
        <dbReference type="SMART" id="SM00363"/>
    </source>
</evidence>
<dbReference type="FunFam" id="1.10.240.10:FF:000001">
    <property type="entry name" value="Tyrosine--tRNA ligase"/>
    <property type="match status" value="1"/>
</dbReference>
<proteinExistence type="inferred from homology"/>
<feature type="binding site" evidence="8">
    <location>
        <position position="159"/>
    </location>
    <ligand>
        <name>L-tyrosine</name>
        <dbReference type="ChEBI" id="CHEBI:58315"/>
    </ligand>
</feature>
<evidence type="ECO:0000256" key="1">
    <source>
        <dbReference type="ARBA" id="ARBA00022598"/>
    </source>
</evidence>
<dbReference type="OrthoDB" id="9804243at2"/>
<dbReference type="PRINTS" id="PR01040">
    <property type="entry name" value="TRNASYNTHTYR"/>
</dbReference>
<evidence type="ECO:0000256" key="3">
    <source>
        <dbReference type="ARBA" id="ARBA00022840"/>
    </source>
</evidence>
<dbReference type="InterPro" id="IPR054608">
    <property type="entry name" value="SYY-like_C"/>
</dbReference>
<evidence type="ECO:0000256" key="5">
    <source>
        <dbReference type="ARBA" id="ARBA00022917"/>
    </source>
</evidence>
<feature type="binding site" evidence="8">
    <location>
        <position position="32"/>
    </location>
    <ligand>
        <name>L-tyrosine</name>
        <dbReference type="ChEBI" id="CHEBI:58315"/>
    </ligand>
</feature>
<comment type="subunit">
    <text evidence="8">Homodimer.</text>
</comment>
<dbReference type="InterPro" id="IPR036986">
    <property type="entry name" value="S4_RNA-bd_sf"/>
</dbReference>
<evidence type="ECO:0000256" key="8">
    <source>
        <dbReference type="HAMAP-Rule" id="MF_02006"/>
    </source>
</evidence>
<feature type="short sequence motif" description="'KMSKS' region" evidence="8">
    <location>
        <begin position="221"/>
        <end position="225"/>
    </location>
</feature>
<dbReference type="CDD" id="cd00805">
    <property type="entry name" value="TyrRS_core"/>
    <property type="match status" value="1"/>
</dbReference>
<keyword evidence="1 8" id="KW-0436">Ligase</keyword>
<dbReference type="GO" id="GO:0005829">
    <property type="term" value="C:cytosol"/>
    <property type="evidence" value="ECO:0007669"/>
    <property type="project" value="TreeGrafter"/>
</dbReference>
<gene>
    <name evidence="8" type="primary">tyrS</name>
    <name evidence="11" type="ORF">C4B24_02630</name>
</gene>
<dbReference type="SUPFAM" id="SSF55174">
    <property type="entry name" value="Alpha-L RNA-binding motif"/>
    <property type="match status" value="1"/>
</dbReference>
<comment type="catalytic activity">
    <reaction evidence="7 8">
        <text>tRNA(Tyr) + L-tyrosine + ATP = L-tyrosyl-tRNA(Tyr) + AMP + diphosphate + H(+)</text>
        <dbReference type="Rhea" id="RHEA:10220"/>
        <dbReference type="Rhea" id="RHEA-COMP:9706"/>
        <dbReference type="Rhea" id="RHEA-COMP:9707"/>
        <dbReference type="ChEBI" id="CHEBI:15378"/>
        <dbReference type="ChEBI" id="CHEBI:30616"/>
        <dbReference type="ChEBI" id="CHEBI:33019"/>
        <dbReference type="ChEBI" id="CHEBI:58315"/>
        <dbReference type="ChEBI" id="CHEBI:78442"/>
        <dbReference type="ChEBI" id="CHEBI:78536"/>
        <dbReference type="ChEBI" id="CHEBI:456215"/>
        <dbReference type="EC" id="6.1.1.1"/>
    </reaction>
</comment>
<sequence>MKLIKELKERGILKDITNEEKLAKLPKGARVYIGFDPTAYSLHLGNYVQISILKRFEKHGIKPIAVIGGATGMIGDPSGRSEERNLLSSNALLENKSAIRKQLESFGIEVIDNYEFYKDMNILEFLRDAGKLLNINYMLSKEVVKSRLEQGISFTEFSYQLLQGWDFKRLYEEHNVMIQVGGSDQWGNITSGIEIIRKTLGDKNLAVGMTTNLLTGSDGKKFGKSTGGGALWLSKDMCSPYRLYQYLLNSSDSDVEKLLQWLTDFSQEEIKTIISEHSVAPFKRKAQKVLASVIIGNIHSKEDFESAVRISESLFGKQSIADLSINEIKQLEGTIPTEKTFSNEIIDFLIESKSVSSKREAREFIKNGAITINGIKIESETSKIPSAFNDEVAIIRRGKKNYFLALRK</sequence>
<dbReference type="SUPFAM" id="SSF52374">
    <property type="entry name" value="Nucleotidylyl transferase"/>
    <property type="match status" value="1"/>
</dbReference>
<dbReference type="EC" id="6.1.1.1" evidence="8"/>
<dbReference type="GO" id="GO:0006437">
    <property type="term" value="P:tyrosyl-tRNA aminoacylation"/>
    <property type="evidence" value="ECO:0007669"/>
    <property type="project" value="UniProtKB-UniRule"/>
</dbReference>
<dbReference type="NCBIfam" id="TIGR00234">
    <property type="entry name" value="tyrS"/>
    <property type="match status" value="1"/>
</dbReference>
<dbReference type="InterPro" id="IPR002307">
    <property type="entry name" value="Tyr-tRNA-ligase"/>
</dbReference>
<dbReference type="GO" id="GO:0003723">
    <property type="term" value="F:RNA binding"/>
    <property type="evidence" value="ECO:0007669"/>
    <property type="project" value="UniProtKB-KW"/>
</dbReference>
<accession>A0A4R0XP00</accession>
<comment type="similarity">
    <text evidence="8">Belongs to the class-I aminoacyl-tRNA synthetase family. TyrS type 1 subfamily.</text>
</comment>
<keyword evidence="12" id="KW-1185">Reference proteome</keyword>
<keyword evidence="6 8" id="KW-0030">Aminoacyl-tRNA synthetase</keyword>
<evidence type="ECO:0000256" key="9">
    <source>
        <dbReference type="PROSITE-ProRule" id="PRU00182"/>
    </source>
</evidence>
<dbReference type="Gene3D" id="1.10.240.10">
    <property type="entry name" value="Tyrosyl-Transfer RNA Synthetase"/>
    <property type="match status" value="1"/>
</dbReference>
<keyword evidence="5 8" id="KW-0648">Protein biosynthesis</keyword>
<feature type="binding site" evidence="8">
    <location>
        <position position="163"/>
    </location>
    <ligand>
        <name>L-tyrosine</name>
        <dbReference type="ChEBI" id="CHEBI:58315"/>
    </ligand>
</feature>
<evidence type="ECO:0000313" key="12">
    <source>
        <dbReference type="Proteomes" id="UP000294192"/>
    </source>
</evidence>
<dbReference type="GO" id="GO:0005524">
    <property type="term" value="F:ATP binding"/>
    <property type="evidence" value="ECO:0007669"/>
    <property type="project" value="UniProtKB-UniRule"/>
</dbReference>
<dbReference type="Pfam" id="PF00579">
    <property type="entry name" value="tRNA-synt_1b"/>
    <property type="match status" value="1"/>
</dbReference>
<dbReference type="RefSeq" id="WP_131599066.1">
    <property type="nucleotide sequence ID" value="NZ_PSZO01000010.1"/>
</dbReference>
<dbReference type="PROSITE" id="PS50889">
    <property type="entry name" value="S4"/>
    <property type="match status" value="1"/>
</dbReference>
<dbReference type="InterPro" id="IPR014729">
    <property type="entry name" value="Rossmann-like_a/b/a_fold"/>
</dbReference>